<evidence type="ECO:0000256" key="1">
    <source>
        <dbReference type="ARBA" id="ARBA00004196"/>
    </source>
</evidence>
<dbReference type="EMBL" id="CP103866">
    <property type="protein sequence ID" value="UWE04496.1"/>
    <property type="molecule type" value="Genomic_DNA"/>
</dbReference>
<dbReference type="Gene3D" id="3.90.76.10">
    <property type="entry name" value="Dipeptide-binding Protein, Domain 1"/>
    <property type="match status" value="1"/>
</dbReference>
<dbReference type="PIRSF" id="PIRSF002741">
    <property type="entry name" value="MppA"/>
    <property type="match status" value="1"/>
</dbReference>
<evidence type="ECO:0000256" key="2">
    <source>
        <dbReference type="ARBA" id="ARBA00005695"/>
    </source>
</evidence>
<sequence length="534" mass="60919">MSMLRNCLLLFSLFSLAACQSTTAADDILTNRQTLRLTIPHEIWRLDASLAVDANETLILNQVAEGLMRLDRNNRPIPALAEKVNVSADQTVYTFQLRNAVWQDGEPVTAYDFARAWKRTLHPKTDSPNAYLFYPIVNAQNYHRGEVSADKVGITVVNEETLQVRLSQPTRNFLTLLALTPFLPQRDSFTQPPSTNRSTLLSLKHNGPFVILDVSADGTIVLKKNELYWDQEQVKLDYIIFYVSNHPTRTINLYNADKIDITRIAREFAQAYANTPEFHSIQLWTTQYIRFNSKNSFFQNEKIRQAISLAIDREQLVSVLKSQAQPAGGLIPPSVKGFRSAFREEAPLPPDKANSGQARILLQEGMQELRISQPPSALVMLSYEDDRMQLAVELKKQLKQALDLNLLLNTTSRAEKYRLEKRGEFDLTLSDWATTYPDAYTLLDTFTSDHPANTGGYKDKPYDETLKRAAHSPQVQKQVKYLAQAEKFLIEKDHAAIPLYYVNDTILIKQRVKGHVHHPFGAPYSFKWTYIEEP</sequence>
<keyword evidence="8" id="KW-1185">Reference proteome</keyword>
<feature type="signal peptide" evidence="5">
    <location>
        <begin position="1"/>
        <end position="17"/>
    </location>
</feature>
<dbReference type="PANTHER" id="PTHR30290:SF10">
    <property type="entry name" value="PERIPLASMIC OLIGOPEPTIDE-BINDING PROTEIN-RELATED"/>
    <property type="match status" value="1"/>
</dbReference>
<dbReference type="PANTHER" id="PTHR30290">
    <property type="entry name" value="PERIPLASMIC BINDING COMPONENT OF ABC TRANSPORTER"/>
    <property type="match status" value="1"/>
</dbReference>
<evidence type="ECO:0000256" key="4">
    <source>
        <dbReference type="ARBA" id="ARBA00022729"/>
    </source>
</evidence>
<proteinExistence type="inferred from homology"/>
<comment type="similarity">
    <text evidence="2">Belongs to the bacterial solute-binding protein 5 family.</text>
</comment>
<keyword evidence="3" id="KW-0813">Transport</keyword>
<dbReference type="SUPFAM" id="SSF53850">
    <property type="entry name" value="Periplasmic binding protein-like II"/>
    <property type="match status" value="1"/>
</dbReference>
<dbReference type="Pfam" id="PF00496">
    <property type="entry name" value="SBP_bac_5"/>
    <property type="match status" value="1"/>
</dbReference>
<accession>A0ABY5U4C2</accession>
<dbReference type="Gene3D" id="3.40.190.10">
    <property type="entry name" value="Periplasmic binding protein-like II"/>
    <property type="match status" value="1"/>
</dbReference>
<evidence type="ECO:0000256" key="5">
    <source>
        <dbReference type="SAM" id="SignalP"/>
    </source>
</evidence>
<evidence type="ECO:0000256" key="3">
    <source>
        <dbReference type="ARBA" id="ARBA00022448"/>
    </source>
</evidence>
<dbReference type="PROSITE" id="PS51257">
    <property type="entry name" value="PROKAR_LIPOPROTEIN"/>
    <property type="match status" value="1"/>
</dbReference>
<name>A0ABY5U4C2_LACSH</name>
<gene>
    <name evidence="7" type="ORF">NYR52_04920</name>
</gene>
<dbReference type="CDD" id="cd08504">
    <property type="entry name" value="PBP2_OppA"/>
    <property type="match status" value="1"/>
</dbReference>
<evidence type="ECO:0000313" key="7">
    <source>
        <dbReference type="EMBL" id="UWE04496.1"/>
    </source>
</evidence>
<dbReference type="InterPro" id="IPR039424">
    <property type="entry name" value="SBP_5"/>
</dbReference>
<evidence type="ECO:0000313" key="8">
    <source>
        <dbReference type="Proteomes" id="UP001058650"/>
    </source>
</evidence>
<feature type="domain" description="Solute-binding protein family 5" evidence="6">
    <location>
        <begin position="76"/>
        <end position="451"/>
    </location>
</feature>
<dbReference type="InterPro" id="IPR030678">
    <property type="entry name" value="Peptide/Ni-bd"/>
</dbReference>
<keyword evidence="4 5" id="KW-0732">Signal</keyword>
<reference evidence="7" key="1">
    <citation type="submission" date="2022-08" db="EMBL/GenBank/DDBJ databases">
        <title>The complete genome sequence of the thermophilic bacterium Laceyella sacchari FBKL4.010 reveals the basis for tetramethylpyrazine biosynthesis in Moutai-flavor Daqu.</title>
        <authorList>
            <person name="Li D."/>
            <person name="Huang W."/>
            <person name="Wang C."/>
            <person name="Qiu S."/>
        </authorList>
    </citation>
    <scope>NUCLEOTIDE SEQUENCE</scope>
    <source>
        <strain evidence="7">FBKL4.014</strain>
    </source>
</reference>
<feature type="chain" id="PRO_5046682818" evidence="5">
    <location>
        <begin position="18"/>
        <end position="534"/>
    </location>
</feature>
<dbReference type="RefSeq" id="WP_259436424.1">
    <property type="nucleotide sequence ID" value="NZ_CP103866.1"/>
</dbReference>
<evidence type="ECO:0000259" key="6">
    <source>
        <dbReference type="Pfam" id="PF00496"/>
    </source>
</evidence>
<dbReference type="InterPro" id="IPR000914">
    <property type="entry name" value="SBP_5_dom"/>
</dbReference>
<dbReference type="Proteomes" id="UP001058650">
    <property type="component" value="Chromosome"/>
</dbReference>
<comment type="subcellular location">
    <subcellularLocation>
        <location evidence="1">Cell envelope</location>
    </subcellularLocation>
</comment>
<dbReference type="Gene3D" id="3.10.105.10">
    <property type="entry name" value="Dipeptide-binding Protein, Domain 3"/>
    <property type="match status" value="1"/>
</dbReference>
<protein>
    <submittedName>
        <fullName evidence="7">Peptide ABC transporter substrate-binding protein</fullName>
    </submittedName>
</protein>
<organism evidence="7 8">
    <name type="scientific">Laceyella sacchari</name>
    <name type="common">Thermoactinomyces thalpophilus</name>
    <dbReference type="NCBI Taxonomy" id="37482"/>
    <lineage>
        <taxon>Bacteria</taxon>
        <taxon>Bacillati</taxon>
        <taxon>Bacillota</taxon>
        <taxon>Bacilli</taxon>
        <taxon>Bacillales</taxon>
        <taxon>Thermoactinomycetaceae</taxon>
        <taxon>Laceyella</taxon>
    </lineage>
</organism>